<evidence type="ECO:0000313" key="1">
    <source>
        <dbReference type="EMBL" id="SUP60886.1"/>
    </source>
</evidence>
<organism evidence="1 2">
    <name type="scientific">Weissella viridescens</name>
    <name type="common">Lactobacillus viridescens</name>
    <dbReference type="NCBI Taxonomy" id="1629"/>
    <lineage>
        <taxon>Bacteria</taxon>
        <taxon>Bacillati</taxon>
        <taxon>Bacillota</taxon>
        <taxon>Bacilli</taxon>
        <taxon>Lactobacillales</taxon>
        <taxon>Lactobacillaceae</taxon>
        <taxon>Weissella</taxon>
    </lineage>
</organism>
<dbReference type="EMBL" id="UHIV01000005">
    <property type="protein sequence ID" value="SUP60886.1"/>
    <property type="molecule type" value="Genomic_DNA"/>
</dbReference>
<accession>A0A380P6P8</accession>
<proteinExistence type="predicted"/>
<dbReference type="Gene3D" id="3.40.50.300">
    <property type="entry name" value="P-loop containing nucleotide triphosphate hydrolases"/>
    <property type="match status" value="1"/>
</dbReference>
<dbReference type="AlphaFoldDB" id="A0A380P6P8"/>
<reference evidence="1 2" key="1">
    <citation type="submission" date="2018-06" db="EMBL/GenBank/DDBJ databases">
        <authorList>
            <consortium name="Pathogen Informatics"/>
            <person name="Doyle S."/>
        </authorList>
    </citation>
    <scope>NUCLEOTIDE SEQUENCE [LARGE SCALE GENOMIC DNA]</scope>
    <source>
        <strain evidence="1 2">NCTC13645</strain>
    </source>
</reference>
<evidence type="ECO:0000313" key="2">
    <source>
        <dbReference type="Proteomes" id="UP000254621"/>
    </source>
</evidence>
<name>A0A380P6P8_WEIVI</name>
<dbReference type="Proteomes" id="UP000254621">
    <property type="component" value="Unassembled WGS sequence"/>
</dbReference>
<sequence length="84" mass="9591">MAQEPFLMYSAMMSTQRRLVWLYATSDGDKEQEASTYINRLTQQFDLKAQHFLALPTPELTELDQFVGSPASTLAHLVMVNRLP</sequence>
<gene>
    <name evidence="1" type="ORF">NCTC13645_02007</name>
</gene>
<dbReference type="InterPro" id="IPR027417">
    <property type="entry name" value="P-loop_NTPase"/>
</dbReference>
<protein>
    <submittedName>
        <fullName evidence="1">Uncharacterized protein</fullName>
    </submittedName>
</protein>